<dbReference type="InterPro" id="IPR009725">
    <property type="entry name" value="3_dmu_93_MTrfase"/>
</dbReference>
<keyword evidence="3" id="KW-1185">Reference proteome</keyword>
<dbReference type="InterPro" id="IPR028973">
    <property type="entry name" value="PhnB-like"/>
</dbReference>
<protein>
    <submittedName>
        <fullName evidence="2">VOC family protein</fullName>
    </submittedName>
</protein>
<proteinExistence type="predicted"/>
<evidence type="ECO:0000259" key="1">
    <source>
        <dbReference type="Pfam" id="PF06983"/>
    </source>
</evidence>
<evidence type="ECO:0000313" key="3">
    <source>
        <dbReference type="Proteomes" id="UP001596504"/>
    </source>
</evidence>
<sequence length="132" mass="14557">MTQISTYLMFQDGKAEEAMDFYLDVFGGEVLDVSRWGPDGPGEEGAVQLAVFTLCGNRFMCFNSPPVHDFGFTPSTSSFVDFDSEAELDRAYAALAEGGTALMPLGDYGFSEKFGWVADRFGVSWQLNLPHR</sequence>
<accession>A0ABW2LHZ1</accession>
<dbReference type="PANTHER" id="PTHR33990:SF4">
    <property type="entry name" value="PHNB-LIKE DOMAIN-CONTAINING PROTEIN"/>
    <property type="match status" value="1"/>
</dbReference>
<dbReference type="PIRSF" id="PIRSF021700">
    <property type="entry name" value="3_dmu_93_MTrfase"/>
    <property type="match status" value="1"/>
</dbReference>
<reference evidence="3" key="1">
    <citation type="journal article" date="2019" name="Int. J. Syst. Evol. Microbiol.">
        <title>The Global Catalogue of Microorganisms (GCM) 10K type strain sequencing project: providing services to taxonomists for standard genome sequencing and annotation.</title>
        <authorList>
            <consortium name="The Broad Institute Genomics Platform"/>
            <consortium name="The Broad Institute Genome Sequencing Center for Infectious Disease"/>
            <person name="Wu L."/>
            <person name="Ma J."/>
        </authorList>
    </citation>
    <scope>NUCLEOTIDE SEQUENCE [LARGE SCALE GENOMIC DNA]</scope>
    <source>
        <strain evidence="3">WLHS5</strain>
    </source>
</reference>
<evidence type="ECO:0000313" key="2">
    <source>
        <dbReference type="EMBL" id="MFC7341318.1"/>
    </source>
</evidence>
<dbReference type="PANTHER" id="PTHR33990">
    <property type="entry name" value="PROTEIN YJDN-RELATED"/>
    <property type="match status" value="1"/>
</dbReference>
<dbReference type="Gene3D" id="3.30.720.100">
    <property type="match status" value="1"/>
</dbReference>
<dbReference type="Pfam" id="PF06983">
    <property type="entry name" value="3-dmu-9_3-mt"/>
    <property type="match status" value="1"/>
</dbReference>
<dbReference type="InterPro" id="IPR029068">
    <property type="entry name" value="Glyas_Bleomycin-R_OHBP_Dase"/>
</dbReference>
<dbReference type="EMBL" id="JBHTCJ010000003">
    <property type="protein sequence ID" value="MFC7341318.1"/>
    <property type="molecule type" value="Genomic_DNA"/>
</dbReference>
<name>A0ABW2LHZ1_9PSEU</name>
<dbReference type="SUPFAM" id="SSF54593">
    <property type="entry name" value="Glyoxalase/Bleomycin resistance protein/Dihydroxybiphenyl dioxygenase"/>
    <property type="match status" value="1"/>
</dbReference>
<dbReference type="Gene3D" id="3.30.720.110">
    <property type="match status" value="1"/>
</dbReference>
<comment type="caution">
    <text evidence="2">The sequence shown here is derived from an EMBL/GenBank/DDBJ whole genome shotgun (WGS) entry which is preliminary data.</text>
</comment>
<organism evidence="2 3">
    <name type="scientific">Saccharopolyspora griseoalba</name>
    <dbReference type="NCBI Taxonomy" id="1431848"/>
    <lineage>
        <taxon>Bacteria</taxon>
        <taxon>Bacillati</taxon>
        <taxon>Actinomycetota</taxon>
        <taxon>Actinomycetes</taxon>
        <taxon>Pseudonocardiales</taxon>
        <taxon>Pseudonocardiaceae</taxon>
        <taxon>Saccharopolyspora</taxon>
    </lineage>
</organism>
<gene>
    <name evidence="2" type="ORF">ACFQRI_07815</name>
</gene>
<dbReference type="RefSeq" id="WP_380666051.1">
    <property type="nucleotide sequence ID" value="NZ_JBHTCJ010000003.1"/>
</dbReference>
<feature type="domain" description="PhnB-like" evidence="1">
    <location>
        <begin position="3"/>
        <end position="127"/>
    </location>
</feature>
<dbReference type="Proteomes" id="UP001596504">
    <property type="component" value="Unassembled WGS sequence"/>
</dbReference>
<dbReference type="CDD" id="cd06588">
    <property type="entry name" value="PhnB_like"/>
    <property type="match status" value="1"/>
</dbReference>